<organism evidence="1">
    <name type="scientific">Lygus hesperus</name>
    <name type="common">Western plant bug</name>
    <dbReference type="NCBI Taxonomy" id="30085"/>
    <lineage>
        <taxon>Eukaryota</taxon>
        <taxon>Metazoa</taxon>
        <taxon>Ecdysozoa</taxon>
        <taxon>Arthropoda</taxon>
        <taxon>Hexapoda</taxon>
        <taxon>Insecta</taxon>
        <taxon>Pterygota</taxon>
        <taxon>Neoptera</taxon>
        <taxon>Paraneoptera</taxon>
        <taxon>Hemiptera</taxon>
        <taxon>Heteroptera</taxon>
        <taxon>Panheteroptera</taxon>
        <taxon>Cimicomorpha</taxon>
        <taxon>Miridae</taxon>
        <taxon>Mirini</taxon>
        <taxon>Lygus</taxon>
    </lineage>
</organism>
<proteinExistence type="predicted"/>
<protein>
    <submittedName>
        <fullName evidence="1">Uncharacterized protein</fullName>
    </submittedName>
</protein>
<dbReference type="AlphaFoldDB" id="A0A146MCV7"/>
<accession>A0A146MCV7</accession>
<sequence>MLCCARFLGVMLDRGEVFGNIHGLKDASVIRRLIGHDNSIATLDAHLPYPIVTNNVTTATNQTANTLLTDAIRVGYNAVSTLPAMLIYRAPLHDIYQTRTRRTCDKKKRKMMMLTAVAKEKDSGVAND</sequence>
<gene>
    <name evidence="1" type="ORF">g.96176</name>
</gene>
<name>A0A146MCV7_LYGHE</name>
<evidence type="ECO:0000313" key="1">
    <source>
        <dbReference type="EMBL" id="JAQ16872.1"/>
    </source>
</evidence>
<dbReference type="EMBL" id="GDHC01001757">
    <property type="protein sequence ID" value="JAQ16872.1"/>
    <property type="molecule type" value="Transcribed_RNA"/>
</dbReference>
<reference evidence="1" key="1">
    <citation type="journal article" date="2016" name="Gigascience">
        <title>De novo construction of an expanded transcriptome assembly for the western tarnished plant bug, Lygus hesperus.</title>
        <authorList>
            <person name="Tassone E.E."/>
            <person name="Geib S.M."/>
            <person name="Hall B."/>
            <person name="Fabrick J.A."/>
            <person name="Brent C.S."/>
            <person name="Hull J.J."/>
        </authorList>
    </citation>
    <scope>NUCLEOTIDE SEQUENCE</scope>
</reference>